<feature type="binding site" evidence="8">
    <location>
        <position position="288"/>
    </location>
    <ligand>
        <name>Mn(2+)</name>
        <dbReference type="ChEBI" id="CHEBI:29035"/>
        <label>1</label>
    </ligand>
</feature>
<dbReference type="EC" id="3.4.11.10" evidence="8"/>
<dbReference type="Pfam" id="PF00883">
    <property type="entry name" value="Peptidase_M17"/>
    <property type="match status" value="1"/>
</dbReference>
<dbReference type="NCBIfam" id="NF002073">
    <property type="entry name" value="PRK00913.1-2"/>
    <property type="match status" value="1"/>
</dbReference>
<evidence type="ECO:0000259" key="9">
    <source>
        <dbReference type="PROSITE" id="PS00631"/>
    </source>
</evidence>
<dbReference type="GO" id="GO:0070006">
    <property type="term" value="F:metalloaminopeptidase activity"/>
    <property type="evidence" value="ECO:0007669"/>
    <property type="project" value="InterPro"/>
</dbReference>
<keyword evidence="5 8" id="KW-0645">Protease</keyword>
<dbReference type="SUPFAM" id="SSF53187">
    <property type="entry name" value="Zn-dependent exopeptidases"/>
    <property type="match status" value="1"/>
</dbReference>
<dbReference type="PANTHER" id="PTHR11963:SF23">
    <property type="entry name" value="CYTOSOL AMINOPEPTIDASE"/>
    <property type="match status" value="1"/>
</dbReference>
<dbReference type="InterPro" id="IPR000819">
    <property type="entry name" value="Peptidase_M17_C"/>
</dbReference>
<dbReference type="InterPro" id="IPR043472">
    <property type="entry name" value="Macro_dom-like"/>
</dbReference>
<comment type="cofactor">
    <cofactor evidence="8">
        <name>Mn(2+)</name>
        <dbReference type="ChEBI" id="CHEBI:29035"/>
    </cofactor>
    <text evidence="8">Binds 2 manganese ions per subunit.</text>
</comment>
<evidence type="ECO:0000256" key="5">
    <source>
        <dbReference type="ARBA" id="ARBA00022670"/>
    </source>
</evidence>
<evidence type="ECO:0000256" key="8">
    <source>
        <dbReference type="HAMAP-Rule" id="MF_00181"/>
    </source>
</evidence>
<sequence length="528" mass="53006">MAGNLSRLRRRAGGRYPAAVTTFALRTASPAKTRAEAVVVGVLPDGVLAPGAEDVAAAYGRKLAGLLATIGLKGAPGEVAKVPTSGTIASPLLVLVGLGADPGPDDVRRAAGNAARAVTNAASVALALPADTPELVRAVIEGYRLGGYAFTTYKSKPATPTTPAEIVVLTPAARRGEVTAAVEPAQVVADAVLAARDWVNTPPADLTPPAFADAIAAAVKATNKGLAKGAARVKAEVLDEERLAELGCGGLLAVGGGSAAPPRLVELSYSPKDAVAHVALVGKGITFDSGGLWIKPAASMATMKEDMAGAAAVVQATLAAARLGLPIRISAYAALAENMVGEAAMRPGDVLTTYGGTTVEVSNTDAEGRLVLADALDRAVEAAPDVVVDIATLTGHMALALGDRIAGVMGDDEVVAEVLAASAAAGEDAWPMPIPDAMDERIRSSTVADLAQYDGIRWGGGLFAAAFLREFTGGLPWAHLDIAGPTFNKGGPTGHLATGATGYGVATLVEWLRSRAAGAPGPAASGPA</sequence>
<protein>
    <recommendedName>
        <fullName evidence="8">Probable cytosol aminopeptidase</fullName>
        <ecNumber evidence="8">3.4.11.1</ecNumber>
    </recommendedName>
    <alternativeName>
        <fullName evidence="8">Leucine aminopeptidase</fullName>
        <shortName evidence="8">LAP</shortName>
        <ecNumber evidence="8">3.4.11.10</ecNumber>
    </alternativeName>
    <alternativeName>
        <fullName evidence="8">Leucyl aminopeptidase</fullName>
    </alternativeName>
</protein>
<dbReference type="SUPFAM" id="SSF52949">
    <property type="entry name" value="Macro domain-like"/>
    <property type="match status" value="1"/>
</dbReference>
<evidence type="ECO:0000256" key="7">
    <source>
        <dbReference type="ARBA" id="ARBA00049972"/>
    </source>
</evidence>
<evidence type="ECO:0000313" key="10">
    <source>
        <dbReference type="EMBL" id="KAB2811067.1"/>
    </source>
</evidence>
<dbReference type="GO" id="GO:0030145">
    <property type="term" value="F:manganese ion binding"/>
    <property type="evidence" value="ECO:0007669"/>
    <property type="project" value="UniProtKB-UniRule"/>
</dbReference>
<evidence type="ECO:0000256" key="3">
    <source>
        <dbReference type="ARBA" id="ARBA00009528"/>
    </source>
</evidence>
<evidence type="ECO:0000256" key="4">
    <source>
        <dbReference type="ARBA" id="ARBA00022438"/>
    </source>
</evidence>
<feature type="binding site" evidence="8">
    <location>
        <position position="367"/>
    </location>
    <ligand>
        <name>Mn(2+)</name>
        <dbReference type="ChEBI" id="CHEBI:29035"/>
        <label>1</label>
    </ligand>
</feature>
<dbReference type="CDD" id="cd00433">
    <property type="entry name" value="Peptidase_M17"/>
    <property type="match status" value="1"/>
</dbReference>
<dbReference type="Pfam" id="PF02789">
    <property type="entry name" value="Peptidase_M17_N"/>
    <property type="match status" value="1"/>
</dbReference>
<evidence type="ECO:0000256" key="6">
    <source>
        <dbReference type="ARBA" id="ARBA00022801"/>
    </source>
</evidence>
<feature type="active site" evidence="8">
    <location>
        <position position="369"/>
    </location>
</feature>
<comment type="catalytic activity">
    <reaction evidence="2 8">
        <text>Release of an N-terminal amino acid, preferentially leucine, but not glutamic or aspartic acids.</text>
        <dbReference type="EC" id="3.4.11.10"/>
    </reaction>
</comment>
<dbReference type="PRINTS" id="PR00481">
    <property type="entry name" value="LAMNOPPTDASE"/>
</dbReference>
<dbReference type="Gene3D" id="3.40.220.10">
    <property type="entry name" value="Leucine Aminopeptidase, subunit E, domain 1"/>
    <property type="match status" value="1"/>
</dbReference>
<accession>A0A7J5DYR2</accession>
<organism evidence="10 11">
    <name type="scientific">Nocardioides simplex</name>
    <name type="common">Arthrobacter simplex</name>
    <dbReference type="NCBI Taxonomy" id="2045"/>
    <lineage>
        <taxon>Bacteria</taxon>
        <taxon>Bacillati</taxon>
        <taxon>Actinomycetota</taxon>
        <taxon>Actinomycetes</taxon>
        <taxon>Propionibacteriales</taxon>
        <taxon>Nocardioidaceae</taxon>
        <taxon>Pimelobacter</taxon>
    </lineage>
</organism>
<feature type="binding site" evidence="8">
    <location>
        <position position="288"/>
    </location>
    <ligand>
        <name>Mn(2+)</name>
        <dbReference type="ChEBI" id="CHEBI:29035"/>
        <label>2</label>
    </ligand>
</feature>
<comment type="subcellular location">
    <subcellularLocation>
        <location evidence="8">Cytoplasm</location>
    </subcellularLocation>
</comment>
<dbReference type="HAMAP" id="MF_00181">
    <property type="entry name" value="Cytosol_peptidase_M17"/>
    <property type="match status" value="1"/>
</dbReference>
<evidence type="ECO:0000313" key="11">
    <source>
        <dbReference type="Proteomes" id="UP000449906"/>
    </source>
</evidence>
<feature type="binding site" evidence="8">
    <location>
        <position position="283"/>
    </location>
    <ligand>
        <name>Mn(2+)</name>
        <dbReference type="ChEBI" id="CHEBI:29035"/>
        <label>2</label>
    </ligand>
</feature>
<comment type="caution">
    <text evidence="10">The sequence shown here is derived from an EMBL/GenBank/DDBJ whole genome shotgun (WGS) entry which is preliminary data.</text>
</comment>
<name>A0A7J5DYR2_NOCSI</name>
<feature type="binding site" evidence="8">
    <location>
        <position position="367"/>
    </location>
    <ligand>
        <name>Mn(2+)</name>
        <dbReference type="ChEBI" id="CHEBI:29035"/>
        <label>2</label>
    </ligand>
</feature>
<evidence type="ECO:0000256" key="1">
    <source>
        <dbReference type="ARBA" id="ARBA00000135"/>
    </source>
</evidence>
<comment type="similarity">
    <text evidence="3 8">Belongs to the peptidase M17 family.</text>
</comment>
<keyword evidence="8" id="KW-0963">Cytoplasm</keyword>
<dbReference type="Proteomes" id="UP000449906">
    <property type="component" value="Unassembled WGS sequence"/>
</dbReference>
<dbReference type="PANTHER" id="PTHR11963">
    <property type="entry name" value="LEUCINE AMINOPEPTIDASE-RELATED"/>
    <property type="match status" value="1"/>
</dbReference>
<feature type="domain" description="Cytosol aminopeptidase" evidence="9">
    <location>
        <begin position="363"/>
        <end position="370"/>
    </location>
</feature>
<keyword evidence="4 8" id="KW-0031">Aminopeptidase</keyword>
<gene>
    <name evidence="8" type="primary">pepA</name>
    <name evidence="10" type="ORF">F9L07_03810</name>
</gene>
<dbReference type="InterPro" id="IPR008283">
    <property type="entry name" value="Peptidase_M17_N"/>
</dbReference>
<evidence type="ECO:0000256" key="2">
    <source>
        <dbReference type="ARBA" id="ARBA00000967"/>
    </source>
</evidence>
<proteinExistence type="inferred from homology"/>
<keyword evidence="6 8" id="KW-0378">Hydrolase</keyword>
<keyword evidence="8" id="KW-0479">Metal-binding</keyword>
<dbReference type="GO" id="GO:0005737">
    <property type="term" value="C:cytoplasm"/>
    <property type="evidence" value="ECO:0007669"/>
    <property type="project" value="UniProtKB-SubCell"/>
</dbReference>
<reference evidence="10 11" key="1">
    <citation type="submission" date="2019-09" db="EMBL/GenBank/DDBJ databases">
        <title>Pimelobacter sp. isolated from Paulinella.</title>
        <authorList>
            <person name="Jeong S.E."/>
        </authorList>
    </citation>
    <scope>NUCLEOTIDE SEQUENCE [LARGE SCALE GENOMIC DNA]</scope>
    <source>
        <strain evidence="10 11">Pch-N</strain>
    </source>
</reference>
<dbReference type="InterPro" id="IPR011356">
    <property type="entry name" value="Leucine_aapep/pepB"/>
</dbReference>
<feature type="active site" evidence="8">
    <location>
        <position position="295"/>
    </location>
</feature>
<dbReference type="GO" id="GO:0006508">
    <property type="term" value="P:proteolysis"/>
    <property type="evidence" value="ECO:0007669"/>
    <property type="project" value="UniProtKB-KW"/>
</dbReference>
<comment type="catalytic activity">
    <reaction evidence="1 8">
        <text>Release of an N-terminal amino acid, Xaa-|-Yaa-, in which Xaa is preferably Leu, but may be other amino acids including Pro although not Arg or Lys, and Yaa may be Pro. Amino acid amides and methyl esters are also readily hydrolyzed, but rates on arylamides are exceedingly low.</text>
        <dbReference type="EC" id="3.4.11.1"/>
    </reaction>
</comment>
<dbReference type="Gene3D" id="3.40.630.10">
    <property type="entry name" value="Zn peptidases"/>
    <property type="match status" value="1"/>
</dbReference>
<keyword evidence="8" id="KW-0464">Manganese</keyword>
<dbReference type="InterPro" id="IPR023042">
    <property type="entry name" value="Peptidase_M17_leu_NH2_pept"/>
</dbReference>
<dbReference type="EMBL" id="WBVM01000001">
    <property type="protein sequence ID" value="KAB2811067.1"/>
    <property type="molecule type" value="Genomic_DNA"/>
</dbReference>
<feature type="binding site" evidence="8">
    <location>
        <position position="306"/>
    </location>
    <ligand>
        <name>Mn(2+)</name>
        <dbReference type="ChEBI" id="CHEBI:29035"/>
        <label>2</label>
    </ligand>
</feature>
<feature type="binding site" evidence="8">
    <location>
        <position position="365"/>
    </location>
    <ligand>
        <name>Mn(2+)</name>
        <dbReference type="ChEBI" id="CHEBI:29035"/>
        <label>1</label>
    </ligand>
</feature>
<comment type="function">
    <text evidence="7 8">Presumably involved in the processing and regular turnover of intracellular proteins. Catalyzes the removal of unsubstituted N-terminal amino acids from various peptides.</text>
</comment>
<dbReference type="PROSITE" id="PS00631">
    <property type="entry name" value="CYTOSOL_AP"/>
    <property type="match status" value="1"/>
</dbReference>
<dbReference type="AlphaFoldDB" id="A0A7J5DYR2"/>
<dbReference type="EC" id="3.4.11.1" evidence="8"/>